<dbReference type="InterPro" id="IPR036680">
    <property type="entry name" value="SPOR-like_sf"/>
</dbReference>
<protein>
    <submittedName>
        <fullName evidence="2">Sporulation related protein</fullName>
    </submittedName>
</protein>
<evidence type="ECO:0000259" key="1">
    <source>
        <dbReference type="PROSITE" id="PS51724"/>
    </source>
</evidence>
<comment type="caution">
    <text evidence="2">The sequence shown here is derived from an EMBL/GenBank/DDBJ whole genome shotgun (WGS) entry which is preliminary data.</text>
</comment>
<evidence type="ECO:0000313" key="2">
    <source>
        <dbReference type="EMBL" id="RAR51013.1"/>
    </source>
</evidence>
<dbReference type="SUPFAM" id="SSF110997">
    <property type="entry name" value="Sporulation related repeat"/>
    <property type="match status" value="1"/>
</dbReference>
<reference evidence="2 3" key="1">
    <citation type="submission" date="2018-06" db="EMBL/GenBank/DDBJ databases">
        <title>Genomic Encyclopedia of Type Strains, Phase III (KMG-III): the genomes of soil and plant-associated and newly described type strains.</title>
        <authorList>
            <person name="Whitman W."/>
        </authorList>
    </citation>
    <scope>NUCLEOTIDE SEQUENCE [LARGE SCALE GENOMIC DNA]</scope>
    <source>
        <strain evidence="2 3">CGMCC 1.12504</strain>
    </source>
</reference>
<dbReference type="InterPro" id="IPR007730">
    <property type="entry name" value="SPOR-like_dom"/>
</dbReference>
<sequence>MITIHKVSSKFAALFFLLFFLSENSYSQLAVPFKVRYQSYVKGDMTVISNNIVNRKESRTFTSEPYNDISENAKLNDQFEMNYIDIDDDESTFSSSSAELSLENISSKKIKYAGLYWSATYKYDSGVRDKKWNYVAVDNTRASVNEIKLKLPGQNNYIAINGDVIFDGLNVKNFKESAPYAVYADVTKHIQALSNPNGEYTVANIRATQGIISGGVAGGWTLFLVYEDTTETGKFITSFDGFVGITARPVEILYSGFSTLPEGKVNAKLAGSVLEGDRNLVGDQLEIKSGESKNYTLLSHALKPIDNFFNSTIVINDSYFENRKPNSLNTLGYDTFLIPIDNQNNGIIQNNSSKVSLKLKSSGDRYAMFFSAFNVEVQDPVEEIESNLIVGTEKSDSQKLRGTNPNLVLAETQNTEANEVKNKNAAPEKPSILEQAILEIEPKTENKEKIIVSEAAPTQSEEQKTIPSPARSFSSIRDMIKESEKINAEISNTDFKKRVTVLPGADVLIPNQPKGYYVVANVFAKPNNAERFKEKLKKKGIDAEILYNPTTNLKSVYIGKFGTWSDAIKFYYSNAEGNYEDELWIMLVNTSTGTIL</sequence>
<dbReference type="EMBL" id="QLSV01000001">
    <property type="protein sequence ID" value="RAR51013.1"/>
    <property type="molecule type" value="Genomic_DNA"/>
</dbReference>
<dbReference type="PROSITE" id="PS51724">
    <property type="entry name" value="SPOR"/>
    <property type="match status" value="1"/>
</dbReference>
<dbReference type="RefSeq" id="WP_112084603.1">
    <property type="nucleotide sequence ID" value="NZ_QLSV01000001.1"/>
</dbReference>
<organism evidence="2 3">
    <name type="scientific">Flavobacterium lacus</name>
    <dbReference type="NCBI Taxonomy" id="1353778"/>
    <lineage>
        <taxon>Bacteria</taxon>
        <taxon>Pseudomonadati</taxon>
        <taxon>Bacteroidota</taxon>
        <taxon>Flavobacteriia</taxon>
        <taxon>Flavobacteriales</taxon>
        <taxon>Flavobacteriaceae</taxon>
        <taxon>Flavobacterium</taxon>
    </lineage>
</organism>
<dbReference type="Pfam" id="PF05036">
    <property type="entry name" value="SPOR"/>
    <property type="match status" value="1"/>
</dbReference>
<dbReference type="OrthoDB" id="607469at2"/>
<dbReference type="GO" id="GO:0042834">
    <property type="term" value="F:peptidoglycan binding"/>
    <property type="evidence" value="ECO:0007669"/>
    <property type="project" value="InterPro"/>
</dbReference>
<dbReference type="Gene3D" id="3.30.70.1070">
    <property type="entry name" value="Sporulation related repeat"/>
    <property type="match status" value="1"/>
</dbReference>
<proteinExistence type="predicted"/>
<dbReference type="AlphaFoldDB" id="A0A328WXR9"/>
<feature type="domain" description="SPOR" evidence="1">
    <location>
        <begin position="510"/>
        <end position="587"/>
    </location>
</feature>
<name>A0A328WXR9_9FLAO</name>
<gene>
    <name evidence="2" type="ORF">B0I10_101185</name>
</gene>
<evidence type="ECO:0000313" key="3">
    <source>
        <dbReference type="Proteomes" id="UP000249518"/>
    </source>
</evidence>
<keyword evidence="3" id="KW-1185">Reference proteome</keyword>
<dbReference type="Proteomes" id="UP000249518">
    <property type="component" value="Unassembled WGS sequence"/>
</dbReference>
<accession>A0A328WXR9</accession>